<reference evidence="3" key="1">
    <citation type="submission" date="2025-08" db="UniProtKB">
        <authorList>
            <consortium name="RefSeq"/>
        </authorList>
    </citation>
    <scope>IDENTIFICATION</scope>
    <source>
        <tissue evidence="3">Seedling</tissue>
    </source>
</reference>
<evidence type="ECO:0000313" key="3">
    <source>
        <dbReference type="RefSeq" id="XP_048321468.2"/>
    </source>
</evidence>
<dbReference type="GeneID" id="107433090"/>
<name>A0ABM3I6A8_ZIZJJ</name>
<dbReference type="RefSeq" id="XP_048321468.2">
    <property type="nucleotide sequence ID" value="XM_048465511.2"/>
</dbReference>
<proteinExistence type="predicted"/>
<dbReference type="InterPro" id="IPR040348">
    <property type="entry name" value="POLAR-like"/>
</dbReference>
<organism evidence="2 3">
    <name type="scientific">Ziziphus jujuba</name>
    <name type="common">Chinese jujube</name>
    <name type="synonym">Ziziphus sativa</name>
    <dbReference type="NCBI Taxonomy" id="326968"/>
    <lineage>
        <taxon>Eukaryota</taxon>
        <taxon>Viridiplantae</taxon>
        <taxon>Streptophyta</taxon>
        <taxon>Embryophyta</taxon>
        <taxon>Tracheophyta</taxon>
        <taxon>Spermatophyta</taxon>
        <taxon>Magnoliopsida</taxon>
        <taxon>eudicotyledons</taxon>
        <taxon>Gunneridae</taxon>
        <taxon>Pentapetalae</taxon>
        <taxon>rosids</taxon>
        <taxon>fabids</taxon>
        <taxon>Rosales</taxon>
        <taxon>Rhamnaceae</taxon>
        <taxon>Paliureae</taxon>
        <taxon>Ziziphus</taxon>
    </lineage>
</organism>
<dbReference type="Proteomes" id="UP001652623">
    <property type="component" value="Chromosome 11"/>
</dbReference>
<sequence>MWQALLAAAVAGSTGLVAKHLFKPCSADPTTTSLPEQTQKVHEDIKTQEKGVSNGGFQILSSSTFDSQLLLEDDSVCEKQEEIFQFSCSGSRGGTGVRICSRNLSKRPGVPSRGLKKGGGSEGSNRGVEPGRRRKRVGVCLKKRRTIKNAAGNRGSRFSDDAFLFNWALGLGIMCMLLARKAEISKLNIAMGETATVLQELKAELHKRKSSCSLHVSSSAGEVIANSQPTSWKHIQTRLHKSCADNQGPNDVKICSFPTVDDGECLSSVITEEPETEVQEMDQLEEELESELQKLPWCTVEGPHHEGLKDLIEKFQLKVDRQGSDAHRFHGILPAELDQKLCHLLIQQQENQIVALESDLH</sequence>
<keyword evidence="2" id="KW-1185">Reference proteome</keyword>
<evidence type="ECO:0000313" key="2">
    <source>
        <dbReference type="Proteomes" id="UP001652623"/>
    </source>
</evidence>
<protein>
    <submittedName>
        <fullName evidence="3">Uncharacterized protein LOC107433090 isoform X1</fullName>
    </submittedName>
</protein>
<dbReference type="PANTHER" id="PTHR33476:SF4">
    <property type="entry name" value="POLAR LOCALIZATION DURING ASYMMETRIC DIVISION AND PROTEIN"/>
    <property type="match status" value="1"/>
</dbReference>
<gene>
    <name evidence="3" type="primary">LOC107433090</name>
</gene>
<evidence type="ECO:0000256" key="1">
    <source>
        <dbReference type="SAM" id="MobiDB-lite"/>
    </source>
</evidence>
<feature type="region of interest" description="Disordered" evidence="1">
    <location>
        <begin position="102"/>
        <end position="134"/>
    </location>
</feature>
<dbReference type="PANTHER" id="PTHR33476">
    <property type="entry name" value="EMB|CAB62613.1"/>
    <property type="match status" value="1"/>
</dbReference>
<accession>A0ABM3I6A8</accession>